<evidence type="ECO:0000256" key="1">
    <source>
        <dbReference type="SAM" id="MobiDB-lite"/>
    </source>
</evidence>
<dbReference type="RefSeq" id="XP_018814169.2">
    <property type="nucleotide sequence ID" value="XM_018958624.2"/>
</dbReference>
<dbReference type="Gramene" id="Jr11_12760_p1">
    <property type="protein sequence ID" value="cds.Jr11_12760_p1"/>
    <property type="gene ID" value="Jr11_12760"/>
</dbReference>
<feature type="region of interest" description="Disordered" evidence="1">
    <location>
        <begin position="206"/>
        <end position="232"/>
    </location>
</feature>
<dbReference type="PANTHER" id="PTHR33240:SF17">
    <property type="entry name" value="EUKARYOTIC PEPTIDE CHAIN RELEASE FACTOR GTP-BINDING SUBUNIT-LIKE"/>
    <property type="match status" value="1"/>
</dbReference>
<dbReference type="GeneID" id="108986103"/>
<dbReference type="Proteomes" id="UP000235220">
    <property type="component" value="Chromosome 11"/>
</dbReference>
<dbReference type="KEGG" id="jre:108986103"/>
<feature type="compositionally biased region" description="Basic and acidic residues" evidence="1">
    <location>
        <begin position="219"/>
        <end position="232"/>
    </location>
</feature>
<dbReference type="AlphaFoldDB" id="A0A2I4E443"/>
<reference evidence="3" key="1">
    <citation type="submission" date="2025-08" db="UniProtKB">
        <authorList>
            <consortium name="RefSeq"/>
        </authorList>
    </citation>
    <scope>IDENTIFICATION</scope>
    <source>
        <tissue evidence="3">Leaves</tissue>
    </source>
</reference>
<feature type="compositionally biased region" description="Basic residues" evidence="1">
    <location>
        <begin position="1"/>
        <end position="12"/>
    </location>
</feature>
<name>A0A2I4E443_JUGRE</name>
<feature type="region of interest" description="Disordered" evidence="1">
    <location>
        <begin position="1"/>
        <end position="33"/>
    </location>
</feature>
<sequence>MTSSARKAHARRARYEEVFSAQRPSSNNRDPSGEYLIMFSEEDGEGLSRPHDDALVVTSQISNYRTKRVLIDNGSSADILFWEAFIKMEITPDRLRPAPTPLKGSTGDTIQPIGVITLFVLVGTTPKTTSFMINFLVVKAPSSYNMILGRPSLNQMSAITSTYHLKVKFSTSSRLGEMLGEQQTARDCYTQDMKSKVVVIQTLEQGHREAATPPPWARTKPDQEVRDEETLR</sequence>
<dbReference type="Gene3D" id="2.40.70.10">
    <property type="entry name" value="Acid Proteases"/>
    <property type="match status" value="1"/>
</dbReference>
<keyword evidence="2" id="KW-1185">Reference proteome</keyword>
<dbReference type="PANTHER" id="PTHR33240">
    <property type="entry name" value="OS08G0508500 PROTEIN"/>
    <property type="match status" value="1"/>
</dbReference>
<dbReference type="CDD" id="cd00303">
    <property type="entry name" value="retropepsin_like"/>
    <property type="match status" value="1"/>
</dbReference>
<accession>A0A2I4E443</accession>
<dbReference type="SUPFAM" id="SSF50630">
    <property type="entry name" value="Acid proteases"/>
    <property type="match status" value="1"/>
</dbReference>
<dbReference type="InterPro" id="IPR021109">
    <property type="entry name" value="Peptidase_aspartic_dom_sf"/>
</dbReference>
<protein>
    <submittedName>
        <fullName evidence="3">Uncharacterized protein LOC108986103</fullName>
    </submittedName>
</protein>
<dbReference type="OrthoDB" id="1746852at2759"/>
<gene>
    <name evidence="3" type="primary">LOC108986103</name>
</gene>
<organism evidence="2 3">
    <name type="scientific">Juglans regia</name>
    <name type="common">English walnut</name>
    <dbReference type="NCBI Taxonomy" id="51240"/>
    <lineage>
        <taxon>Eukaryota</taxon>
        <taxon>Viridiplantae</taxon>
        <taxon>Streptophyta</taxon>
        <taxon>Embryophyta</taxon>
        <taxon>Tracheophyta</taxon>
        <taxon>Spermatophyta</taxon>
        <taxon>Magnoliopsida</taxon>
        <taxon>eudicotyledons</taxon>
        <taxon>Gunneridae</taxon>
        <taxon>Pentapetalae</taxon>
        <taxon>rosids</taxon>
        <taxon>fabids</taxon>
        <taxon>Fagales</taxon>
        <taxon>Juglandaceae</taxon>
        <taxon>Juglans</taxon>
    </lineage>
</organism>
<evidence type="ECO:0000313" key="3">
    <source>
        <dbReference type="RefSeq" id="XP_018814169.2"/>
    </source>
</evidence>
<evidence type="ECO:0000313" key="2">
    <source>
        <dbReference type="Proteomes" id="UP000235220"/>
    </source>
</evidence>
<proteinExistence type="predicted"/>